<comment type="caution">
    <text evidence="7">The sequence shown here is derived from an EMBL/GenBank/DDBJ whole genome shotgun (WGS) entry which is preliminary data.</text>
</comment>
<reference evidence="7 8" key="1">
    <citation type="submission" date="2018-07" db="EMBL/GenBank/DDBJ databases">
        <title>Genomic Encyclopedia of Type Strains, Phase III (KMG-III): the genomes of soil and plant-associated and newly described type strains.</title>
        <authorList>
            <person name="Whitman W."/>
        </authorList>
    </citation>
    <scope>NUCLEOTIDE SEQUENCE [LARGE SCALE GENOMIC DNA]</scope>
    <source>
        <strain evidence="7 8">CECT 8236</strain>
    </source>
</reference>
<dbReference type="GO" id="GO:0016874">
    <property type="term" value="F:ligase activity"/>
    <property type="evidence" value="ECO:0007669"/>
    <property type="project" value="UniProtKB-KW"/>
</dbReference>
<evidence type="ECO:0000256" key="1">
    <source>
        <dbReference type="ARBA" id="ARBA00004141"/>
    </source>
</evidence>
<evidence type="ECO:0000256" key="2">
    <source>
        <dbReference type="ARBA" id="ARBA00022692"/>
    </source>
</evidence>
<name>A0A3D9I792_9BACL</name>
<feature type="transmembrane region" description="Helical" evidence="5">
    <location>
        <begin position="46"/>
        <end position="63"/>
    </location>
</feature>
<dbReference type="PANTHER" id="PTHR37422:SF13">
    <property type="entry name" value="LIPOPOLYSACCHARIDE BIOSYNTHESIS PROTEIN PA4999-RELATED"/>
    <property type="match status" value="1"/>
</dbReference>
<keyword evidence="7" id="KW-0436">Ligase</keyword>
<dbReference type="GO" id="GO:0016020">
    <property type="term" value="C:membrane"/>
    <property type="evidence" value="ECO:0007669"/>
    <property type="project" value="UniProtKB-SubCell"/>
</dbReference>
<gene>
    <name evidence="7" type="ORF">DFP95_11012</name>
</gene>
<sequence length="417" mass="46312">MSKEYDMKNSTQEHSPRNEKIAFVILSAFLWIGAVCAGYFFEVAFLLLDAGLFLGLAIWLWLGRGTGLRITIWHGYIAAFIGIYWISCLYASDASAAIQEASKFSNLLPLAILASSLSIGKFDSLLRQWAWVGAFLTVWGWMFELFRNGRLESTLGYANSLAVLLAAGAYLSWKAFRENHGKIYIGLLVLQLVGLVQTGSRSVLVLFAVICCVELVRLRGKALFALLGILAGGAAIAVGLANSYSTEIFRRFSEISWNAPELQLRRQYWSDGLNLLKEHWVAGLGGGGWAVEHSSWYYVKYLHQFYLQVALEVGIVGLIAFLLVVFAPAYRSRETVLHAGFVWLLVGFLLLHVAVDIDFEYPLCFGLLVLLLARAESLNSLSWSGLQINRFMRLCVIFGGILLAVAFSILSVQHISV</sequence>
<feature type="transmembrane region" description="Helical" evidence="5">
    <location>
        <begin position="341"/>
        <end position="373"/>
    </location>
</feature>
<evidence type="ECO:0000313" key="8">
    <source>
        <dbReference type="Proteomes" id="UP000256869"/>
    </source>
</evidence>
<organism evidence="7 8">
    <name type="scientific">Cohnella lupini</name>
    <dbReference type="NCBI Taxonomy" id="1294267"/>
    <lineage>
        <taxon>Bacteria</taxon>
        <taxon>Bacillati</taxon>
        <taxon>Bacillota</taxon>
        <taxon>Bacilli</taxon>
        <taxon>Bacillales</taxon>
        <taxon>Paenibacillaceae</taxon>
        <taxon>Cohnella</taxon>
    </lineage>
</organism>
<comment type="subcellular location">
    <subcellularLocation>
        <location evidence="1">Membrane</location>
        <topology evidence="1">Multi-pass membrane protein</topology>
    </subcellularLocation>
</comment>
<dbReference type="Proteomes" id="UP000256869">
    <property type="component" value="Unassembled WGS sequence"/>
</dbReference>
<dbReference type="EMBL" id="QRDY01000010">
    <property type="protein sequence ID" value="RED57540.1"/>
    <property type="molecule type" value="Genomic_DNA"/>
</dbReference>
<feature type="transmembrane region" description="Helical" evidence="5">
    <location>
        <begin position="70"/>
        <end position="92"/>
    </location>
</feature>
<evidence type="ECO:0000256" key="3">
    <source>
        <dbReference type="ARBA" id="ARBA00022989"/>
    </source>
</evidence>
<protein>
    <submittedName>
        <fullName evidence="7">O-antigen ligase</fullName>
    </submittedName>
</protein>
<evidence type="ECO:0000256" key="5">
    <source>
        <dbReference type="SAM" id="Phobius"/>
    </source>
</evidence>
<dbReference type="AlphaFoldDB" id="A0A3D9I792"/>
<proteinExistence type="predicted"/>
<keyword evidence="8" id="KW-1185">Reference proteome</keyword>
<accession>A0A3D9I792</accession>
<keyword evidence="3 5" id="KW-1133">Transmembrane helix</keyword>
<dbReference type="Pfam" id="PF04932">
    <property type="entry name" value="Wzy_C"/>
    <property type="match status" value="1"/>
</dbReference>
<feature type="transmembrane region" description="Helical" evidence="5">
    <location>
        <begin position="305"/>
        <end position="329"/>
    </location>
</feature>
<feature type="transmembrane region" description="Helical" evidence="5">
    <location>
        <begin position="222"/>
        <end position="241"/>
    </location>
</feature>
<evidence type="ECO:0000256" key="4">
    <source>
        <dbReference type="ARBA" id="ARBA00023136"/>
    </source>
</evidence>
<evidence type="ECO:0000313" key="7">
    <source>
        <dbReference type="EMBL" id="RED57540.1"/>
    </source>
</evidence>
<dbReference type="InterPro" id="IPR051533">
    <property type="entry name" value="WaaL-like"/>
</dbReference>
<feature type="transmembrane region" description="Helical" evidence="5">
    <location>
        <begin position="129"/>
        <end position="149"/>
    </location>
</feature>
<dbReference type="InterPro" id="IPR007016">
    <property type="entry name" value="O-antigen_ligase-rel_domated"/>
</dbReference>
<keyword evidence="2 5" id="KW-0812">Transmembrane</keyword>
<evidence type="ECO:0000259" key="6">
    <source>
        <dbReference type="Pfam" id="PF04932"/>
    </source>
</evidence>
<feature type="domain" description="O-antigen ligase-related" evidence="6">
    <location>
        <begin position="187"/>
        <end position="322"/>
    </location>
</feature>
<feature type="transmembrane region" description="Helical" evidence="5">
    <location>
        <begin position="155"/>
        <end position="173"/>
    </location>
</feature>
<keyword evidence="4 5" id="KW-0472">Membrane</keyword>
<dbReference type="PANTHER" id="PTHR37422">
    <property type="entry name" value="TEICHURONIC ACID BIOSYNTHESIS PROTEIN TUAE"/>
    <property type="match status" value="1"/>
</dbReference>
<feature type="transmembrane region" description="Helical" evidence="5">
    <location>
        <begin position="185"/>
        <end position="210"/>
    </location>
</feature>
<feature type="transmembrane region" description="Helical" evidence="5">
    <location>
        <begin position="394"/>
        <end position="415"/>
    </location>
</feature>
<feature type="transmembrane region" description="Helical" evidence="5">
    <location>
        <begin position="21"/>
        <end position="40"/>
    </location>
</feature>